<comment type="caution">
    <text evidence="2">The sequence shown here is derived from an EMBL/GenBank/DDBJ whole genome shotgun (WGS) entry which is preliminary data.</text>
</comment>
<sequence length="94" mass="11274">MAFDSEYREYVAKLVVEDRRGVLEVCRELELSSTTVTRWVAKYREKLSRNNKAPYRTQKELEQAEKQLLKKIDRLKEENDILKKAMHIFTQDQP</sequence>
<dbReference type="Proteomes" id="UP000298347">
    <property type="component" value="Unassembled WGS sequence"/>
</dbReference>
<dbReference type="EMBL" id="SRJD01000063">
    <property type="protein sequence ID" value="TGA95327.1"/>
    <property type="molecule type" value="Genomic_DNA"/>
</dbReference>
<feature type="coiled-coil region" evidence="1">
    <location>
        <begin position="58"/>
        <end position="92"/>
    </location>
</feature>
<dbReference type="SUPFAM" id="SSF46689">
    <property type="entry name" value="Homeodomain-like"/>
    <property type="match status" value="1"/>
</dbReference>
<dbReference type="OrthoDB" id="4379323at2"/>
<dbReference type="GO" id="GO:0004803">
    <property type="term" value="F:transposase activity"/>
    <property type="evidence" value="ECO:0007669"/>
    <property type="project" value="InterPro"/>
</dbReference>
<gene>
    <name evidence="2" type="ORF">E4665_18015</name>
</gene>
<keyword evidence="1" id="KW-0175">Coiled coil</keyword>
<organism evidence="2 3">
    <name type="scientific">Sporolactobacillus shoreae</name>
    <dbReference type="NCBI Taxonomy" id="1465501"/>
    <lineage>
        <taxon>Bacteria</taxon>
        <taxon>Bacillati</taxon>
        <taxon>Bacillota</taxon>
        <taxon>Bacilli</taxon>
        <taxon>Bacillales</taxon>
        <taxon>Sporolactobacillaceae</taxon>
        <taxon>Sporolactobacillus</taxon>
    </lineage>
</organism>
<name>A0A4Z0GG78_9BACL</name>
<evidence type="ECO:0000256" key="1">
    <source>
        <dbReference type="SAM" id="Coils"/>
    </source>
</evidence>
<dbReference type="GO" id="GO:0006313">
    <property type="term" value="P:DNA transposition"/>
    <property type="evidence" value="ECO:0007669"/>
    <property type="project" value="InterPro"/>
</dbReference>
<dbReference type="Gene3D" id="1.10.10.60">
    <property type="entry name" value="Homeodomain-like"/>
    <property type="match status" value="1"/>
</dbReference>
<dbReference type="InterPro" id="IPR009057">
    <property type="entry name" value="Homeodomain-like_sf"/>
</dbReference>
<evidence type="ECO:0000313" key="3">
    <source>
        <dbReference type="Proteomes" id="UP000298347"/>
    </source>
</evidence>
<dbReference type="RefSeq" id="WP_135350180.1">
    <property type="nucleotide sequence ID" value="NZ_SRJD01000063.1"/>
</dbReference>
<dbReference type="InterPro" id="IPR002514">
    <property type="entry name" value="Transposase_8"/>
</dbReference>
<protein>
    <submittedName>
        <fullName evidence="2">Transposase</fullName>
    </submittedName>
</protein>
<keyword evidence="3" id="KW-1185">Reference proteome</keyword>
<evidence type="ECO:0000313" key="2">
    <source>
        <dbReference type="EMBL" id="TGA95327.1"/>
    </source>
</evidence>
<dbReference type="Pfam" id="PF01527">
    <property type="entry name" value="HTH_Tnp_1"/>
    <property type="match status" value="1"/>
</dbReference>
<dbReference type="AlphaFoldDB" id="A0A4Z0GG78"/>
<dbReference type="GO" id="GO:0003677">
    <property type="term" value="F:DNA binding"/>
    <property type="evidence" value="ECO:0007669"/>
    <property type="project" value="InterPro"/>
</dbReference>
<reference evidence="2 3" key="1">
    <citation type="journal article" date="2015" name="Int. J. Syst. Evol. Microbiol.">
        <title>Sporolactobacillus shoreae sp. nov. and Sporolactobacillus spathodeae sp. nov., two spore-forming lactic acid bacteria isolated from tree barks in Thailand.</title>
        <authorList>
            <person name="Thamacharoensuk T."/>
            <person name="Kitahara M."/>
            <person name="Ohkuma M."/>
            <person name="Thongchul N."/>
            <person name="Tanasupawat S."/>
        </authorList>
    </citation>
    <scope>NUCLEOTIDE SEQUENCE [LARGE SCALE GENOMIC DNA]</scope>
    <source>
        <strain evidence="2 3">BK92</strain>
    </source>
</reference>
<proteinExistence type="predicted"/>
<accession>A0A4Z0GG78</accession>